<protein>
    <submittedName>
        <fullName evidence="1">Uncharacterized protein</fullName>
    </submittedName>
</protein>
<accession>A0A388T137</accession>
<evidence type="ECO:0000313" key="1">
    <source>
        <dbReference type="EMBL" id="GBQ01842.1"/>
    </source>
</evidence>
<name>A0A388T137_9ACTN</name>
<reference evidence="1 2" key="1">
    <citation type="submission" date="2018-07" db="EMBL/GenBank/DDBJ databases">
        <title>Whole Genome Shotgun Sequence of Streptomyces spongiicola strain 531S.</title>
        <authorList>
            <person name="Dohra H."/>
            <person name="Kodani S."/>
        </authorList>
    </citation>
    <scope>NUCLEOTIDE SEQUENCE [LARGE SCALE GENOMIC DNA]</scope>
    <source>
        <strain evidence="1 2">531S</strain>
    </source>
</reference>
<proteinExistence type="predicted"/>
<gene>
    <name evidence="1" type="ORF">SSP531S_32900</name>
</gene>
<dbReference type="Proteomes" id="UP000265354">
    <property type="component" value="Unassembled WGS sequence"/>
</dbReference>
<dbReference type="AlphaFoldDB" id="A0A388T137"/>
<evidence type="ECO:0000313" key="2">
    <source>
        <dbReference type="Proteomes" id="UP000265354"/>
    </source>
</evidence>
<sequence length="69" mass="7367">MPVPARRDAAVPTSLERLCAGGEINSVIALCGATTRPETLGKQPAADVLPLFSKGEPQDIRSRAAIYRY</sequence>
<comment type="caution">
    <text evidence="1">The sequence shown here is derived from an EMBL/GenBank/DDBJ whole genome shotgun (WGS) entry which is preliminary data.</text>
</comment>
<dbReference type="EMBL" id="BGZL01000008">
    <property type="protein sequence ID" value="GBQ01842.1"/>
    <property type="molecule type" value="Genomic_DNA"/>
</dbReference>
<organism evidence="1 2">
    <name type="scientific">Streptomyces spongiicola</name>
    <dbReference type="NCBI Taxonomy" id="1690221"/>
    <lineage>
        <taxon>Bacteria</taxon>
        <taxon>Bacillati</taxon>
        <taxon>Actinomycetota</taxon>
        <taxon>Actinomycetes</taxon>
        <taxon>Kitasatosporales</taxon>
        <taxon>Streptomycetaceae</taxon>
        <taxon>Streptomyces</taxon>
    </lineage>
</organism>